<feature type="non-terminal residue" evidence="2">
    <location>
        <position position="1"/>
    </location>
</feature>
<dbReference type="Proteomes" id="UP000297245">
    <property type="component" value="Unassembled WGS sequence"/>
</dbReference>
<gene>
    <name evidence="2" type="ORF">K435DRAFT_697595</name>
</gene>
<reference evidence="2 3" key="1">
    <citation type="journal article" date="2019" name="Nat. Ecol. Evol.">
        <title>Megaphylogeny resolves global patterns of mushroom evolution.</title>
        <authorList>
            <person name="Varga T."/>
            <person name="Krizsan K."/>
            <person name="Foldi C."/>
            <person name="Dima B."/>
            <person name="Sanchez-Garcia M."/>
            <person name="Sanchez-Ramirez S."/>
            <person name="Szollosi G.J."/>
            <person name="Szarkandi J.G."/>
            <person name="Papp V."/>
            <person name="Albert L."/>
            <person name="Andreopoulos W."/>
            <person name="Angelini C."/>
            <person name="Antonin V."/>
            <person name="Barry K.W."/>
            <person name="Bougher N.L."/>
            <person name="Buchanan P."/>
            <person name="Buyck B."/>
            <person name="Bense V."/>
            <person name="Catcheside P."/>
            <person name="Chovatia M."/>
            <person name="Cooper J."/>
            <person name="Damon W."/>
            <person name="Desjardin D."/>
            <person name="Finy P."/>
            <person name="Geml J."/>
            <person name="Haridas S."/>
            <person name="Hughes K."/>
            <person name="Justo A."/>
            <person name="Karasinski D."/>
            <person name="Kautmanova I."/>
            <person name="Kiss B."/>
            <person name="Kocsube S."/>
            <person name="Kotiranta H."/>
            <person name="LaButti K.M."/>
            <person name="Lechner B.E."/>
            <person name="Liimatainen K."/>
            <person name="Lipzen A."/>
            <person name="Lukacs Z."/>
            <person name="Mihaltcheva S."/>
            <person name="Morgado L.N."/>
            <person name="Niskanen T."/>
            <person name="Noordeloos M.E."/>
            <person name="Ohm R.A."/>
            <person name="Ortiz-Santana B."/>
            <person name="Ovrebo C."/>
            <person name="Racz N."/>
            <person name="Riley R."/>
            <person name="Savchenko A."/>
            <person name="Shiryaev A."/>
            <person name="Soop K."/>
            <person name="Spirin V."/>
            <person name="Szebenyi C."/>
            <person name="Tomsovsky M."/>
            <person name="Tulloss R.E."/>
            <person name="Uehling J."/>
            <person name="Grigoriev I.V."/>
            <person name="Vagvolgyi C."/>
            <person name="Papp T."/>
            <person name="Martin F.M."/>
            <person name="Miettinen O."/>
            <person name="Hibbett D.S."/>
            <person name="Nagy L.G."/>
        </authorList>
    </citation>
    <scope>NUCLEOTIDE SEQUENCE [LARGE SCALE GENOMIC DNA]</scope>
    <source>
        <strain evidence="2 3">CBS 962.96</strain>
    </source>
</reference>
<evidence type="ECO:0000256" key="1">
    <source>
        <dbReference type="SAM" id="MobiDB-lite"/>
    </source>
</evidence>
<name>A0A4S8KUF7_DENBC</name>
<evidence type="ECO:0000313" key="2">
    <source>
        <dbReference type="EMBL" id="THU79517.1"/>
    </source>
</evidence>
<feature type="region of interest" description="Disordered" evidence="1">
    <location>
        <begin position="134"/>
        <end position="185"/>
    </location>
</feature>
<sequence length="200" mass="23411">PQRRTISWDQIMDYTFLSEFDILRDTRDDVRHKPWAEPANRQLQNQFFKILRAHEELERLHVEIQRLYTFMKEETCFLLRAEQILKVKDPAFAYQVGKYRMERGRFNEVHRRRLDSVLTWKDFSPENRGFFTAAKSTANPSAQLPTMSCDDTSSIPQGATASQNEGDDEDGYPGMSREIDQEEVGRQFEAILDVATDHTS</sequence>
<evidence type="ECO:0000313" key="3">
    <source>
        <dbReference type="Proteomes" id="UP000297245"/>
    </source>
</evidence>
<organism evidence="2 3">
    <name type="scientific">Dendrothele bispora (strain CBS 962.96)</name>
    <dbReference type="NCBI Taxonomy" id="1314807"/>
    <lineage>
        <taxon>Eukaryota</taxon>
        <taxon>Fungi</taxon>
        <taxon>Dikarya</taxon>
        <taxon>Basidiomycota</taxon>
        <taxon>Agaricomycotina</taxon>
        <taxon>Agaricomycetes</taxon>
        <taxon>Agaricomycetidae</taxon>
        <taxon>Agaricales</taxon>
        <taxon>Agaricales incertae sedis</taxon>
        <taxon>Dendrothele</taxon>
    </lineage>
</organism>
<dbReference type="AlphaFoldDB" id="A0A4S8KUF7"/>
<dbReference type="EMBL" id="ML180016">
    <property type="protein sequence ID" value="THU79517.1"/>
    <property type="molecule type" value="Genomic_DNA"/>
</dbReference>
<dbReference type="OrthoDB" id="2676448at2759"/>
<proteinExistence type="predicted"/>
<accession>A0A4S8KUF7</accession>
<keyword evidence="3" id="KW-1185">Reference proteome</keyword>
<protein>
    <submittedName>
        <fullName evidence="2">Uncharacterized protein</fullName>
    </submittedName>
</protein>
<feature type="compositionally biased region" description="Polar residues" evidence="1">
    <location>
        <begin position="134"/>
        <end position="164"/>
    </location>
</feature>